<dbReference type="GO" id="GO:0005737">
    <property type="term" value="C:cytoplasm"/>
    <property type="evidence" value="ECO:0007669"/>
    <property type="project" value="TreeGrafter"/>
</dbReference>
<dbReference type="Gene3D" id="1.25.50.20">
    <property type="match status" value="2"/>
</dbReference>
<dbReference type="OrthoDB" id="275509at2759"/>
<keyword evidence="4" id="KW-0325">Glycoprotein</keyword>
<evidence type="ECO:0000256" key="8">
    <source>
        <dbReference type="ARBA" id="ARBA00022833"/>
    </source>
</evidence>
<dbReference type="Pfam" id="PF17900">
    <property type="entry name" value="Peptidase_M1_N"/>
    <property type="match status" value="1"/>
</dbReference>
<dbReference type="GO" id="GO:0098552">
    <property type="term" value="C:side of membrane"/>
    <property type="evidence" value="ECO:0007669"/>
    <property type="project" value="UniProtKB-KW"/>
</dbReference>
<keyword evidence="7" id="KW-0378">Hydrolase</keyword>
<organism evidence="17">
    <name type="scientific">Thrips palmi</name>
    <name type="common">Melon thrips</name>
    <dbReference type="NCBI Taxonomy" id="161013"/>
    <lineage>
        <taxon>Eukaryota</taxon>
        <taxon>Metazoa</taxon>
        <taxon>Ecdysozoa</taxon>
        <taxon>Arthropoda</taxon>
        <taxon>Hexapoda</taxon>
        <taxon>Insecta</taxon>
        <taxon>Pterygota</taxon>
        <taxon>Neoptera</taxon>
        <taxon>Paraneoptera</taxon>
        <taxon>Thysanoptera</taxon>
        <taxon>Terebrantia</taxon>
        <taxon>Thripoidea</taxon>
        <taxon>Thripidae</taxon>
        <taxon>Thrips</taxon>
    </lineage>
</organism>
<evidence type="ECO:0000259" key="15">
    <source>
        <dbReference type="Pfam" id="PF17900"/>
    </source>
</evidence>
<dbReference type="PRINTS" id="PR00756">
    <property type="entry name" value="ALADIPTASE"/>
</dbReference>
<sequence>MSHSFGKSWTEQVGYPVLTAVRDYERNTVLVYQAPYPLPGATGDDSRSWWVPLKLTSNTVDDLDPDENLISAEQPVVETWGPDTSKEWLLVNSDQMGYYRVNYDMFNWLRLIRAFKEDADNKLPSESSRAMLLDDALSLAAQGLLEYPVALRLMEALLVRERLPAPWIVAGRHLEHLAKFFRGASSKHEVAFDRWVRSLVEGAFADLGFPDDADEVLSALPTGALRGLVAKIACQAKHPECAAAARGQYLLCVSGDSLALAVCHGVTGPWARPEALSTTIALLTGENGADVMQGLGCLSGQQRTDLIQSLVAGTRDMSVTKMAWKAITSGQTGLRLALDALLQNCDLIIKRFGSTFYAEILSDLAPSITTDAHLDALRELASHLNSLSHDSEIAAAAVSVAEDNVAWRKLYLDSVFDEVSSFDADPQGQAQGLSVLPNKVIPTNYALRLATAPQHADDPKKVQSSVEISVTVAEDTDLVSFHSGKGLALQHIAVTDGENEALFHWYNNNLWDGFDEFTMYSEESEMVSVRLDAPMLADKTYTVAIEFVPGYDVLAGDAEGGLFLSTLPDGVSTVTGARMEPNNAHRVFPCFDEPQFLATFSLTLAVTGTPKEALFVSPQKSISQDPAMPDTTIVDFETTRALPAHLLSLAAFDALATATARPSQPVPSGDTATVSSVRARTEVQTATPGAAKQAAALLELLDGALFERPPLARQEILAVPRLQGGPIISPGLAILREGDVLVVDKVSSSEQAVHAALAMANAQAHSFFGNDIMFEGWNSLWFREGLAAYLESWAVDKLNSGEYGAVNRAGVDRVHRGLALAAMETAAPLASAQGDLANRGLGVVRMVAGLLGEKALFNGLQAVLLDGPAKLSHVEVLQTLQAAADQPPPVDLVQLAESWTSQAGFPVLTLSRNYDDGTGFLRQEHFEWDAASRDAPDDRTWIVPYNVLTAKTAKTDPAPLLTEVLTTRSATVSLTGERGDVYMVLNAGQPGFYRVNYDSQNWQLLTKAAAAGELGEAQRATLLDDAVALCRAGRLDVAVVMDLLKAVTAVPQGAPLCVPCWTAARDALTTLGHLTRADPAHRAMYKRFVKEKLVNPSPVQWSALAGEDWAHGAMRAVVTQLACAAEDDVCLSEAKAALLDWQSNKDAFSVGVDPNVLAATICYMMSRAPAATDFTEVNVRITSTEDSSARRAYIAGLGCVRDEDMRSTLLKTTAAKSGVDISDVLPMFVSIMDNSDAPLAQVVDFVAENFDAMTENLGQDVANAVLYAVAERAHEDRHYSKLLSLVDGSASSSTSSSASVQAAVRRAAASRAWSATWQYKLVAWVYEQLDEVPPPDPEPTTPATTPASTTRPASTTPGVTTRPTTQSPTRPTTRPTTHRPTTQRPTTQPTPRPTTHKPNSAAAASTSVLALLLTALLVLLR</sequence>
<dbReference type="GO" id="GO:0005615">
    <property type="term" value="C:extracellular space"/>
    <property type="evidence" value="ECO:0007669"/>
    <property type="project" value="TreeGrafter"/>
</dbReference>
<dbReference type="Gene3D" id="1.10.390.10">
    <property type="entry name" value="Neutral Protease Domain 2"/>
    <property type="match status" value="1"/>
</dbReference>
<dbReference type="Gene3D" id="2.60.40.1910">
    <property type="match status" value="2"/>
</dbReference>
<dbReference type="RefSeq" id="XP_034242124.1">
    <property type="nucleotide sequence ID" value="XM_034386233.1"/>
</dbReference>
<dbReference type="KEGG" id="tpal:117645800"/>
<dbReference type="InterPro" id="IPR045357">
    <property type="entry name" value="Aminopeptidase_N-like_N"/>
</dbReference>
<dbReference type="GO" id="GO:0070006">
    <property type="term" value="F:metalloaminopeptidase activity"/>
    <property type="evidence" value="ECO:0007669"/>
    <property type="project" value="TreeGrafter"/>
</dbReference>
<keyword evidence="12" id="KW-1133">Transmembrane helix</keyword>
<evidence type="ECO:0000259" key="13">
    <source>
        <dbReference type="Pfam" id="PF01433"/>
    </source>
</evidence>
<dbReference type="GO" id="GO:0043171">
    <property type="term" value="P:peptide catabolic process"/>
    <property type="evidence" value="ECO:0007669"/>
    <property type="project" value="TreeGrafter"/>
</dbReference>
<dbReference type="SUPFAM" id="SSF55486">
    <property type="entry name" value="Metalloproteases ('zincins'), catalytic domain"/>
    <property type="match status" value="1"/>
</dbReference>
<feature type="domain" description="ERAP1-like C-terminal" evidence="14">
    <location>
        <begin position="88"/>
        <end position="383"/>
    </location>
</feature>
<dbReference type="InterPro" id="IPR027268">
    <property type="entry name" value="Peptidase_M4/M1_CTD_sf"/>
</dbReference>
<feature type="compositionally biased region" description="Low complexity" evidence="11">
    <location>
        <begin position="1341"/>
        <end position="1389"/>
    </location>
</feature>
<comment type="cofactor">
    <cofactor evidence="1">
        <name>Zn(2+)</name>
        <dbReference type="ChEBI" id="CHEBI:29105"/>
    </cofactor>
</comment>
<reference evidence="17" key="1">
    <citation type="submission" date="2025-08" db="UniProtKB">
        <authorList>
            <consortium name="RefSeq"/>
        </authorList>
    </citation>
    <scope>IDENTIFICATION</scope>
    <source>
        <tissue evidence="17">Total insect</tissue>
    </source>
</reference>
<gene>
    <name evidence="17" type="primary">LOC117645800</name>
</gene>
<feature type="region of interest" description="Disordered" evidence="11">
    <location>
        <begin position="1332"/>
        <end position="1403"/>
    </location>
</feature>
<keyword evidence="9" id="KW-0482">Metalloprotease</keyword>
<evidence type="ECO:0000256" key="12">
    <source>
        <dbReference type="SAM" id="Phobius"/>
    </source>
</evidence>
<evidence type="ECO:0000256" key="4">
    <source>
        <dbReference type="ARBA" id="ARBA00022622"/>
    </source>
</evidence>
<feature type="domain" description="Peptidase M1 membrane alanine aminopeptidase" evidence="13">
    <location>
        <begin position="704"/>
        <end position="882"/>
    </location>
</feature>
<dbReference type="InParanoid" id="A0A6P8ZNC7"/>
<dbReference type="GO" id="GO:0005886">
    <property type="term" value="C:plasma membrane"/>
    <property type="evidence" value="ECO:0007669"/>
    <property type="project" value="UniProtKB-SubCell"/>
</dbReference>
<comment type="similarity">
    <text evidence="3">Belongs to the peptidase M1 family.</text>
</comment>
<comment type="subcellular location">
    <subcellularLocation>
        <location evidence="2">Cell membrane</location>
        <topology evidence="2">Lipid-anchor</topology>
        <topology evidence="2">GPI-anchor</topology>
    </subcellularLocation>
</comment>
<dbReference type="GeneID" id="117645800"/>
<evidence type="ECO:0000256" key="3">
    <source>
        <dbReference type="ARBA" id="ARBA00010136"/>
    </source>
</evidence>
<dbReference type="Pfam" id="PF01433">
    <property type="entry name" value="Peptidase_M1"/>
    <property type="match status" value="1"/>
</dbReference>
<keyword evidence="4" id="KW-0336">GPI-anchor</keyword>
<evidence type="ECO:0000256" key="6">
    <source>
        <dbReference type="ARBA" id="ARBA00022723"/>
    </source>
</evidence>
<evidence type="ECO:0000256" key="10">
    <source>
        <dbReference type="ARBA" id="ARBA00023288"/>
    </source>
</evidence>
<evidence type="ECO:0000313" key="16">
    <source>
        <dbReference type="Proteomes" id="UP000515158"/>
    </source>
</evidence>
<dbReference type="PANTHER" id="PTHR11533">
    <property type="entry name" value="PROTEASE M1 ZINC METALLOPROTEASE"/>
    <property type="match status" value="1"/>
</dbReference>
<keyword evidence="6" id="KW-0479">Metal-binding</keyword>
<dbReference type="GO" id="GO:0008270">
    <property type="term" value="F:zinc ion binding"/>
    <property type="evidence" value="ECO:0007669"/>
    <property type="project" value="InterPro"/>
</dbReference>
<dbReference type="InterPro" id="IPR050344">
    <property type="entry name" value="Peptidase_M1_aminopeptidases"/>
</dbReference>
<dbReference type="GO" id="GO:0006508">
    <property type="term" value="P:proteolysis"/>
    <property type="evidence" value="ECO:0007669"/>
    <property type="project" value="UniProtKB-KW"/>
</dbReference>
<evidence type="ECO:0000256" key="9">
    <source>
        <dbReference type="ARBA" id="ARBA00023049"/>
    </source>
</evidence>
<dbReference type="InterPro" id="IPR042097">
    <property type="entry name" value="Aminopeptidase_N-like_N_sf"/>
</dbReference>
<dbReference type="Pfam" id="PF11838">
    <property type="entry name" value="ERAP1_C"/>
    <property type="match status" value="2"/>
</dbReference>
<name>A0A6P8ZNC7_THRPL</name>
<dbReference type="PANTHER" id="PTHR11533:SF299">
    <property type="entry name" value="AMINOPEPTIDASE"/>
    <property type="match status" value="1"/>
</dbReference>
<dbReference type="SUPFAM" id="SSF63737">
    <property type="entry name" value="Leukotriene A4 hydrolase N-terminal domain"/>
    <property type="match status" value="1"/>
</dbReference>
<feature type="domain" description="Aminopeptidase N-like N-terminal" evidence="15">
    <location>
        <begin position="442"/>
        <end position="645"/>
    </location>
</feature>
<evidence type="ECO:0000256" key="2">
    <source>
        <dbReference type="ARBA" id="ARBA00004609"/>
    </source>
</evidence>
<keyword evidence="10" id="KW-0449">Lipoprotein</keyword>
<dbReference type="Proteomes" id="UP000515158">
    <property type="component" value="Unplaced"/>
</dbReference>
<keyword evidence="5" id="KW-0645">Protease</keyword>
<dbReference type="Gene3D" id="2.60.40.1730">
    <property type="entry name" value="tricorn interacting facor f3 domain"/>
    <property type="match status" value="1"/>
</dbReference>
<dbReference type="InterPro" id="IPR024571">
    <property type="entry name" value="ERAP1-like_C_dom"/>
</dbReference>
<keyword evidence="8" id="KW-0862">Zinc</keyword>
<accession>A0A6P8ZNC7</accession>
<evidence type="ECO:0000313" key="17">
    <source>
        <dbReference type="RefSeq" id="XP_034242124.1"/>
    </source>
</evidence>
<keyword evidence="16" id="KW-1185">Reference proteome</keyword>
<evidence type="ECO:0000256" key="1">
    <source>
        <dbReference type="ARBA" id="ARBA00001947"/>
    </source>
</evidence>
<feature type="domain" description="ERAP1-like C-terminal" evidence="14">
    <location>
        <begin position="983"/>
        <end position="1302"/>
    </location>
</feature>
<keyword evidence="12" id="KW-0812">Transmembrane</keyword>
<evidence type="ECO:0000256" key="11">
    <source>
        <dbReference type="SAM" id="MobiDB-lite"/>
    </source>
</evidence>
<protein>
    <submittedName>
        <fullName evidence="17">Aminopeptidase N-like</fullName>
    </submittedName>
</protein>
<feature type="transmembrane region" description="Helical" evidence="12">
    <location>
        <begin position="1401"/>
        <end position="1420"/>
    </location>
</feature>
<keyword evidence="12" id="KW-0472">Membrane</keyword>
<proteinExistence type="inferred from homology"/>
<evidence type="ECO:0000259" key="14">
    <source>
        <dbReference type="Pfam" id="PF11838"/>
    </source>
</evidence>
<dbReference type="InterPro" id="IPR001930">
    <property type="entry name" value="Peptidase_M1"/>
</dbReference>
<evidence type="ECO:0000256" key="5">
    <source>
        <dbReference type="ARBA" id="ARBA00022670"/>
    </source>
</evidence>
<dbReference type="GO" id="GO:0042277">
    <property type="term" value="F:peptide binding"/>
    <property type="evidence" value="ECO:0007669"/>
    <property type="project" value="TreeGrafter"/>
</dbReference>
<dbReference type="InterPro" id="IPR014782">
    <property type="entry name" value="Peptidase_M1_dom"/>
</dbReference>
<evidence type="ECO:0000256" key="7">
    <source>
        <dbReference type="ARBA" id="ARBA00022801"/>
    </source>
</evidence>